<sequence>MSQQDKDRVSVLIFENTVSWDFGLIVEKYSLHWNSDT</sequence>
<evidence type="ECO:0000313" key="2">
    <source>
        <dbReference type="Proteomes" id="UP000010953"/>
    </source>
</evidence>
<organism evidence="1 2">
    <name type="scientific">Mariniradius saccharolyticus AK6</name>
    <dbReference type="NCBI Taxonomy" id="1239962"/>
    <lineage>
        <taxon>Bacteria</taxon>
        <taxon>Pseudomonadati</taxon>
        <taxon>Bacteroidota</taxon>
        <taxon>Cytophagia</taxon>
        <taxon>Cytophagales</taxon>
        <taxon>Cyclobacteriaceae</taxon>
        <taxon>Mariniradius</taxon>
    </lineage>
</organism>
<dbReference type="InParanoid" id="M7XZU7"/>
<dbReference type="Proteomes" id="UP000010953">
    <property type="component" value="Unassembled WGS sequence"/>
</dbReference>
<dbReference type="STRING" id="1239962.C943_03848"/>
<comment type="caution">
    <text evidence="1">The sequence shown here is derived from an EMBL/GenBank/DDBJ whole genome shotgun (WGS) entry which is preliminary data.</text>
</comment>
<gene>
    <name evidence="1" type="ORF">C943_03848</name>
</gene>
<keyword evidence="2" id="KW-1185">Reference proteome</keyword>
<protein>
    <submittedName>
        <fullName evidence="1">Uncharacterized protein</fullName>
    </submittedName>
</protein>
<accession>M7XZU7</accession>
<dbReference type="EMBL" id="AMZY02000007">
    <property type="protein sequence ID" value="EMS34032.1"/>
    <property type="molecule type" value="Genomic_DNA"/>
</dbReference>
<reference evidence="1" key="1">
    <citation type="submission" date="2013-01" db="EMBL/GenBank/DDBJ databases">
        <title>Genome assembly of Mariniradius saccharolyticus AK6.</title>
        <authorList>
            <person name="Vaidya B."/>
            <person name="Khatri I."/>
            <person name="Tanuku N.R.S."/>
            <person name="Subramanian S."/>
            <person name="Pinnaka A."/>
        </authorList>
    </citation>
    <scope>NUCLEOTIDE SEQUENCE [LARGE SCALE GENOMIC DNA]</scope>
    <source>
        <strain evidence="1">AK6</strain>
    </source>
</reference>
<proteinExistence type="predicted"/>
<evidence type="ECO:0000313" key="1">
    <source>
        <dbReference type="EMBL" id="EMS34032.1"/>
    </source>
</evidence>
<dbReference type="AlphaFoldDB" id="M7XZU7"/>
<name>M7XZU7_9BACT</name>